<dbReference type="InterPro" id="IPR003593">
    <property type="entry name" value="AAA+_ATPase"/>
</dbReference>
<sequence>HEFLAVLGPSGCGKSTLLRMIAGLLTPTAGVVDVFGMPVTGPRDDIGIVFQKPTLLPWATVEDNVTFPLRHKTGHVSPRDRERAQELLAMVGLEGFGKRLPDELSGGMQQRVGIARALHLDPDILLMDEPFSALDALTREVMGFDLLRIFADRPKTVVFITHSVNEAAL</sequence>
<dbReference type="InterPro" id="IPR017871">
    <property type="entry name" value="ABC_transporter-like_CS"/>
</dbReference>
<dbReference type="PANTHER" id="PTHR42788">
    <property type="entry name" value="TAURINE IMPORT ATP-BINDING PROTEIN-RELATED"/>
    <property type="match status" value="1"/>
</dbReference>
<evidence type="ECO:0000256" key="2">
    <source>
        <dbReference type="ARBA" id="ARBA00022448"/>
    </source>
</evidence>
<reference evidence="6 7" key="1">
    <citation type="submission" date="2018-09" db="EMBL/GenBank/DDBJ databases">
        <title>Paracoccus onubensis nov. sp. a moderate halophilic bacterium isolated from Gruta de las Maravillas (Aracena, Spain).</title>
        <authorList>
            <person name="Jurado V."/>
            <person name="Gutierrez-Patricio S."/>
            <person name="Gonzalez-Pimentel J.L."/>
            <person name="Laiz L."/>
            <person name="Saiz-Jimenez C."/>
        </authorList>
    </citation>
    <scope>NUCLEOTIDE SEQUENCE [LARGE SCALE GENOMIC DNA]</scope>
    <source>
        <strain evidence="6 7">DSM 19484</strain>
    </source>
</reference>
<accession>A0A418ZNQ0</accession>
<dbReference type="Proteomes" id="UP000285530">
    <property type="component" value="Unassembled WGS sequence"/>
</dbReference>
<dbReference type="Pfam" id="PF00005">
    <property type="entry name" value="ABC_tran"/>
    <property type="match status" value="1"/>
</dbReference>
<dbReference type="GO" id="GO:0005524">
    <property type="term" value="F:ATP binding"/>
    <property type="evidence" value="ECO:0007669"/>
    <property type="project" value="UniProtKB-KW"/>
</dbReference>
<keyword evidence="4 6" id="KW-0067">ATP-binding</keyword>
<evidence type="ECO:0000256" key="3">
    <source>
        <dbReference type="ARBA" id="ARBA00022741"/>
    </source>
</evidence>
<evidence type="ECO:0000256" key="1">
    <source>
        <dbReference type="ARBA" id="ARBA00005417"/>
    </source>
</evidence>
<dbReference type="GO" id="GO:0016887">
    <property type="term" value="F:ATP hydrolysis activity"/>
    <property type="evidence" value="ECO:0007669"/>
    <property type="project" value="InterPro"/>
</dbReference>
<gene>
    <name evidence="6" type="ORF">D3P06_19355</name>
</gene>
<dbReference type="AlphaFoldDB" id="A0A418ZNQ0"/>
<comment type="caution">
    <text evidence="6">The sequence shown here is derived from an EMBL/GenBank/DDBJ whole genome shotgun (WGS) entry which is preliminary data.</text>
</comment>
<dbReference type="PROSITE" id="PS00211">
    <property type="entry name" value="ABC_TRANSPORTER_1"/>
    <property type="match status" value="1"/>
</dbReference>
<protein>
    <submittedName>
        <fullName evidence="6">ATP-binding cassette domain-containing protein</fullName>
    </submittedName>
</protein>
<proteinExistence type="inferred from homology"/>
<feature type="non-terminal residue" evidence="6">
    <location>
        <position position="169"/>
    </location>
</feature>
<dbReference type="Gene3D" id="3.40.50.300">
    <property type="entry name" value="P-loop containing nucleotide triphosphate hydrolases"/>
    <property type="match status" value="1"/>
</dbReference>
<name>A0A418ZNQ0_9RHOB</name>
<dbReference type="SUPFAM" id="SSF52540">
    <property type="entry name" value="P-loop containing nucleoside triphosphate hydrolases"/>
    <property type="match status" value="1"/>
</dbReference>
<dbReference type="OrthoDB" id="9802264at2"/>
<evidence type="ECO:0000313" key="6">
    <source>
        <dbReference type="EMBL" id="RJK92343.1"/>
    </source>
</evidence>
<feature type="domain" description="ABC transporter" evidence="5">
    <location>
        <begin position="2"/>
        <end position="167"/>
    </location>
</feature>
<keyword evidence="2" id="KW-0813">Transport</keyword>
<keyword evidence="7" id="KW-1185">Reference proteome</keyword>
<dbReference type="SMART" id="SM00382">
    <property type="entry name" value="AAA"/>
    <property type="match status" value="1"/>
</dbReference>
<feature type="non-terminal residue" evidence="6">
    <location>
        <position position="1"/>
    </location>
</feature>
<dbReference type="InterPro" id="IPR027417">
    <property type="entry name" value="P-loop_NTPase"/>
</dbReference>
<dbReference type="EMBL" id="QZEV01000265">
    <property type="protein sequence ID" value="RJK92343.1"/>
    <property type="molecule type" value="Genomic_DNA"/>
</dbReference>
<evidence type="ECO:0000256" key="4">
    <source>
        <dbReference type="ARBA" id="ARBA00022840"/>
    </source>
</evidence>
<dbReference type="InterPro" id="IPR003439">
    <property type="entry name" value="ABC_transporter-like_ATP-bd"/>
</dbReference>
<keyword evidence="3" id="KW-0547">Nucleotide-binding</keyword>
<evidence type="ECO:0000313" key="7">
    <source>
        <dbReference type="Proteomes" id="UP000285530"/>
    </source>
</evidence>
<dbReference type="InterPro" id="IPR050166">
    <property type="entry name" value="ABC_transporter_ATP-bind"/>
</dbReference>
<comment type="similarity">
    <text evidence="1">Belongs to the ABC transporter superfamily.</text>
</comment>
<dbReference type="RefSeq" id="WP_119887977.1">
    <property type="nucleotide sequence ID" value="NZ_QZEV01000265.1"/>
</dbReference>
<dbReference type="PANTHER" id="PTHR42788:SF13">
    <property type="entry name" value="ALIPHATIC SULFONATES IMPORT ATP-BINDING PROTEIN SSUB"/>
    <property type="match status" value="1"/>
</dbReference>
<dbReference type="PROSITE" id="PS50893">
    <property type="entry name" value="ABC_TRANSPORTER_2"/>
    <property type="match status" value="1"/>
</dbReference>
<evidence type="ECO:0000259" key="5">
    <source>
        <dbReference type="PROSITE" id="PS50893"/>
    </source>
</evidence>
<organism evidence="6 7">
    <name type="scientific">Paracoccus aestuarii</name>
    <dbReference type="NCBI Taxonomy" id="453842"/>
    <lineage>
        <taxon>Bacteria</taxon>
        <taxon>Pseudomonadati</taxon>
        <taxon>Pseudomonadota</taxon>
        <taxon>Alphaproteobacteria</taxon>
        <taxon>Rhodobacterales</taxon>
        <taxon>Paracoccaceae</taxon>
        <taxon>Paracoccus</taxon>
    </lineage>
</organism>